<evidence type="ECO:0000256" key="4">
    <source>
        <dbReference type="ARBA" id="ARBA00023180"/>
    </source>
</evidence>
<feature type="domain" description="Ig-like" evidence="7">
    <location>
        <begin position="17"/>
        <end position="101"/>
    </location>
</feature>
<dbReference type="InterPro" id="IPR013783">
    <property type="entry name" value="Ig-like_fold"/>
</dbReference>
<dbReference type="InterPro" id="IPR003599">
    <property type="entry name" value="Ig_sub"/>
</dbReference>
<dbReference type="PANTHER" id="PTHR11640">
    <property type="entry name" value="NEPHRIN"/>
    <property type="match status" value="1"/>
</dbReference>
<dbReference type="InterPro" id="IPR036179">
    <property type="entry name" value="Ig-like_dom_sf"/>
</dbReference>
<feature type="region of interest" description="Disordered" evidence="6">
    <location>
        <begin position="289"/>
        <end position="321"/>
    </location>
</feature>
<dbReference type="Proteomes" id="UP000225706">
    <property type="component" value="Unassembled WGS sequence"/>
</dbReference>
<dbReference type="InterPro" id="IPR007110">
    <property type="entry name" value="Ig-like_dom"/>
</dbReference>
<keyword evidence="3" id="KW-1015">Disulfide bond</keyword>
<organism evidence="8 9">
    <name type="scientific">Stylophora pistillata</name>
    <name type="common">Smooth cauliflower coral</name>
    <dbReference type="NCBI Taxonomy" id="50429"/>
    <lineage>
        <taxon>Eukaryota</taxon>
        <taxon>Metazoa</taxon>
        <taxon>Cnidaria</taxon>
        <taxon>Anthozoa</taxon>
        <taxon>Hexacorallia</taxon>
        <taxon>Scleractinia</taxon>
        <taxon>Astrocoeniina</taxon>
        <taxon>Pocilloporidae</taxon>
        <taxon>Stylophora</taxon>
    </lineage>
</organism>
<dbReference type="InterPro" id="IPR003598">
    <property type="entry name" value="Ig_sub2"/>
</dbReference>
<accession>A0A2B4R8Z4</accession>
<evidence type="ECO:0000256" key="1">
    <source>
        <dbReference type="ARBA" id="ARBA00004479"/>
    </source>
</evidence>
<dbReference type="EMBL" id="LSMT01000838">
    <property type="protein sequence ID" value="PFX14111.1"/>
    <property type="molecule type" value="Genomic_DNA"/>
</dbReference>
<dbReference type="STRING" id="50429.A0A2B4R8Z4"/>
<keyword evidence="5" id="KW-0393">Immunoglobulin domain</keyword>
<proteinExistence type="predicted"/>
<dbReference type="AlphaFoldDB" id="A0A2B4R8Z4"/>
<dbReference type="OrthoDB" id="536948at2759"/>
<dbReference type="GO" id="GO:0005886">
    <property type="term" value="C:plasma membrane"/>
    <property type="evidence" value="ECO:0007669"/>
    <property type="project" value="TreeGrafter"/>
</dbReference>
<dbReference type="GO" id="GO:0005911">
    <property type="term" value="C:cell-cell junction"/>
    <property type="evidence" value="ECO:0007669"/>
    <property type="project" value="TreeGrafter"/>
</dbReference>
<keyword evidence="9" id="KW-1185">Reference proteome</keyword>
<evidence type="ECO:0000256" key="3">
    <source>
        <dbReference type="ARBA" id="ARBA00023157"/>
    </source>
</evidence>
<evidence type="ECO:0000256" key="5">
    <source>
        <dbReference type="ARBA" id="ARBA00023319"/>
    </source>
</evidence>
<evidence type="ECO:0000256" key="2">
    <source>
        <dbReference type="ARBA" id="ARBA00023136"/>
    </source>
</evidence>
<feature type="region of interest" description="Disordered" evidence="6">
    <location>
        <begin position="406"/>
        <end position="431"/>
    </location>
</feature>
<dbReference type="SMART" id="SM00409">
    <property type="entry name" value="IG"/>
    <property type="match status" value="2"/>
</dbReference>
<evidence type="ECO:0000256" key="6">
    <source>
        <dbReference type="SAM" id="MobiDB-lite"/>
    </source>
</evidence>
<dbReference type="Gene3D" id="2.60.40.10">
    <property type="entry name" value="Immunoglobulins"/>
    <property type="match status" value="2"/>
</dbReference>
<feature type="domain" description="Ig-like" evidence="7">
    <location>
        <begin position="108"/>
        <end position="189"/>
    </location>
</feature>
<evidence type="ECO:0000313" key="8">
    <source>
        <dbReference type="EMBL" id="PFX14111.1"/>
    </source>
</evidence>
<dbReference type="GO" id="GO:0098609">
    <property type="term" value="P:cell-cell adhesion"/>
    <property type="evidence" value="ECO:0007669"/>
    <property type="project" value="TreeGrafter"/>
</dbReference>
<comment type="caution">
    <text evidence="8">The sequence shown here is derived from an EMBL/GenBank/DDBJ whole genome shotgun (WGS) entry which is preliminary data.</text>
</comment>
<protein>
    <submittedName>
        <fullName evidence="8">Opioid-binding protein/cell adhesion molecule</fullName>
    </submittedName>
</protein>
<dbReference type="Pfam" id="PF13927">
    <property type="entry name" value="Ig_3"/>
    <property type="match status" value="2"/>
</dbReference>
<dbReference type="SMART" id="SM00408">
    <property type="entry name" value="IGc2"/>
    <property type="match status" value="2"/>
</dbReference>
<dbReference type="SUPFAM" id="SSF48726">
    <property type="entry name" value="Immunoglobulin"/>
    <property type="match status" value="2"/>
</dbReference>
<dbReference type="PROSITE" id="PS50835">
    <property type="entry name" value="IG_LIKE"/>
    <property type="match status" value="2"/>
</dbReference>
<gene>
    <name evidence="8" type="primary">OPCML</name>
    <name evidence="8" type="ORF">AWC38_SpisGene21761</name>
</gene>
<sequence>MEFKPIYAFVCKSLLPPKITSYTHNITADEGSKLDLFCNTTGKPAPSITWTTVLKDGTNSNLKVLYVGNPWNISNIRRNYSGTYHCIADNGIGSPINRAISVNVLYKPLANSLKRRTVSEGEHVKISCLEDSGNPSAVITWYKGNDTSGNKMIKSSTLEFQNASSSDEGWYSCFATKGIENVSATFFLSVVQKTSPAPTTEPSTASILCSEAPSANKFRGSATVEADCKNRSQVAAKLVHQFVELLKNEDSELGKSCGTSSSNHSTLSDGVPCDYGKSGQQPLKDHRVEQQQGAVGSEAISTHAVVDKSGKKVKKKTNKAVEQKPVADQYAKPKPGEILYGDLGEFHQMKKMPEVSTSTETLPPIKRPEAYAKTQYAEITQYLKGNPEDLGAELLKDSITPAVTNTATGSKVESSAGNTGDGAEATIETGV</sequence>
<dbReference type="GO" id="GO:0050839">
    <property type="term" value="F:cell adhesion molecule binding"/>
    <property type="evidence" value="ECO:0007669"/>
    <property type="project" value="TreeGrafter"/>
</dbReference>
<dbReference type="PANTHER" id="PTHR11640:SF164">
    <property type="entry name" value="MAM DOMAIN-CONTAINING GLYCOSYLPHOSPHATIDYLINOSITOL ANCHOR PROTEIN 1"/>
    <property type="match status" value="1"/>
</dbReference>
<dbReference type="InterPro" id="IPR051275">
    <property type="entry name" value="Cell_adhesion_signaling"/>
</dbReference>
<keyword evidence="2" id="KW-0472">Membrane</keyword>
<evidence type="ECO:0000259" key="7">
    <source>
        <dbReference type="PROSITE" id="PS50835"/>
    </source>
</evidence>
<reference evidence="9" key="1">
    <citation type="journal article" date="2017" name="bioRxiv">
        <title>Comparative analysis of the genomes of Stylophora pistillata and Acropora digitifera provides evidence for extensive differences between species of corals.</title>
        <authorList>
            <person name="Voolstra C.R."/>
            <person name="Li Y."/>
            <person name="Liew Y.J."/>
            <person name="Baumgarten S."/>
            <person name="Zoccola D."/>
            <person name="Flot J.-F."/>
            <person name="Tambutte S."/>
            <person name="Allemand D."/>
            <person name="Aranda M."/>
        </authorList>
    </citation>
    <scope>NUCLEOTIDE SEQUENCE [LARGE SCALE GENOMIC DNA]</scope>
</reference>
<feature type="compositionally biased region" description="Polar residues" evidence="6">
    <location>
        <begin position="406"/>
        <end position="418"/>
    </location>
</feature>
<name>A0A2B4R8Z4_STYPI</name>
<keyword evidence="4" id="KW-0325">Glycoprotein</keyword>
<evidence type="ECO:0000313" key="9">
    <source>
        <dbReference type="Proteomes" id="UP000225706"/>
    </source>
</evidence>
<comment type="subcellular location">
    <subcellularLocation>
        <location evidence="1">Membrane</location>
        <topology evidence="1">Single-pass type I membrane protein</topology>
    </subcellularLocation>
</comment>